<evidence type="ECO:0000313" key="3">
    <source>
        <dbReference type="Proteomes" id="UP000824890"/>
    </source>
</evidence>
<sequence>MGESAAATRRTGKIGKEEESKMMTGGRNDRRLSIDSQKVSGSVCTPRRFFSRERGVKISPSHHLLICFPKTVTLLKSQSDFLFFLTFQALKSRFYISLVDLKNIM</sequence>
<dbReference type="Proteomes" id="UP000824890">
    <property type="component" value="Unassembled WGS sequence"/>
</dbReference>
<reference evidence="2 3" key="1">
    <citation type="submission" date="2021-05" db="EMBL/GenBank/DDBJ databases">
        <title>Genome Assembly of Synthetic Allotetraploid Brassica napus Reveals Homoeologous Exchanges between Subgenomes.</title>
        <authorList>
            <person name="Davis J.T."/>
        </authorList>
    </citation>
    <scope>NUCLEOTIDE SEQUENCE [LARGE SCALE GENOMIC DNA]</scope>
    <source>
        <strain evidence="3">cv. Da-Ae</strain>
        <tissue evidence="2">Seedling</tissue>
    </source>
</reference>
<feature type="region of interest" description="Disordered" evidence="1">
    <location>
        <begin position="1"/>
        <end position="29"/>
    </location>
</feature>
<organism evidence="2 3">
    <name type="scientific">Brassica napus</name>
    <name type="common">Rape</name>
    <dbReference type="NCBI Taxonomy" id="3708"/>
    <lineage>
        <taxon>Eukaryota</taxon>
        <taxon>Viridiplantae</taxon>
        <taxon>Streptophyta</taxon>
        <taxon>Embryophyta</taxon>
        <taxon>Tracheophyta</taxon>
        <taxon>Spermatophyta</taxon>
        <taxon>Magnoliopsida</taxon>
        <taxon>eudicotyledons</taxon>
        <taxon>Gunneridae</taxon>
        <taxon>Pentapetalae</taxon>
        <taxon>rosids</taxon>
        <taxon>malvids</taxon>
        <taxon>Brassicales</taxon>
        <taxon>Brassicaceae</taxon>
        <taxon>Brassiceae</taxon>
        <taxon>Brassica</taxon>
    </lineage>
</organism>
<keyword evidence="3" id="KW-1185">Reference proteome</keyword>
<accession>A0ABQ7Z7L9</accession>
<evidence type="ECO:0000256" key="1">
    <source>
        <dbReference type="SAM" id="MobiDB-lite"/>
    </source>
</evidence>
<evidence type="ECO:0000313" key="2">
    <source>
        <dbReference type="EMBL" id="KAH0876236.1"/>
    </source>
</evidence>
<protein>
    <submittedName>
        <fullName evidence="2">Uncharacterized protein</fullName>
    </submittedName>
</protein>
<comment type="caution">
    <text evidence="2">The sequence shown here is derived from an EMBL/GenBank/DDBJ whole genome shotgun (WGS) entry which is preliminary data.</text>
</comment>
<feature type="compositionally biased region" description="Basic and acidic residues" evidence="1">
    <location>
        <begin position="14"/>
        <end position="29"/>
    </location>
</feature>
<proteinExistence type="predicted"/>
<name>A0ABQ7Z7L9_BRANA</name>
<dbReference type="EMBL" id="JAGKQM010000016">
    <property type="protein sequence ID" value="KAH0876236.1"/>
    <property type="molecule type" value="Genomic_DNA"/>
</dbReference>
<gene>
    <name evidence="2" type="ORF">HID58_073598</name>
</gene>